<reference evidence="2" key="1">
    <citation type="journal article" date="2023" name="PLoS Negl. Trop. Dis.">
        <title>A genome sequence for Biomphalaria pfeifferi, the major vector snail for the human-infecting parasite Schistosoma mansoni.</title>
        <authorList>
            <person name="Bu L."/>
            <person name="Lu L."/>
            <person name="Laidemitt M.R."/>
            <person name="Zhang S.M."/>
            <person name="Mutuku M."/>
            <person name="Mkoji G."/>
            <person name="Steinauer M."/>
            <person name="Loker E.S."/>
        </authorList>
    </citation>
    <scope>NUCLEOTIDE SEQUENCE</scope>
    <source>
        <strain evidence="2">KasaAsao</strain>
    </source>
</reference>
<organism evidence="2 3">
    <name type="scientific">Biomphalaria pfeifferi</name>
    <name type="common">Bloodfluke planorb</name>
    <name type="synonym">Freshwater snail</name>
    <dbReference type="NCBI Taxonomy" id="112525"/>
    <lineage>
        <taxon>Eukaryota</taxon>
        <taxon>Metazoa</taxon>
        <taxon>Spiralia</taxon>
        <taxon>Lophotrochozoa</taxon>
        <taxon>Mollusca</taxon>
        <taxon>Gastropoda</taxon>
        <taxon>Heterobranchia</taxon>
        <taxon>Euthyneura</taxon>
        <taxon>Panpulmonata</taxon>
        <taxon>Hygrophila</taxon>
        <taxon>Lymnaeoidea</taxon>
        <taxon>Planorbidae</taxon>
        <taxon>Biomphalaria</taxon>
    </lineage>
</organism>
<keyword evidence="3" id="KW-1185">Reference proteome</keyword>
<evidence type="ECO:0000313" key="2">
    <source>
        <dbReference type="EMBL" id="KAK0050476.1"/>
    </source>
</evidence>
<name>A0AAD8B9P9_BIOPF</name>
<keyword evidence="1" id="KW-0732">Signal</keyword>
<comment type="caution">
    <text evidence="2">The sequence shown here is derived from an EMBL/GenBank/DDBJ whole genome shotgun (WGS) entry which is preliminary data.</text>
</comment>
<sequence length="70" mass="7917">PYSLSTAFHLTDLTLLLVRSLSFNRPHPMACPQPFISPYGLSTAIHLTDLTLWLVHSLSFHHMACLQPFI</sequence>
<proteinExistence type="predicted"/>
<gene>
    <name evidence="2" type="ORF">Bpfe_020169</name>
</gene>
<dbReference type="AlphaFoldDB" id="A0AAD8B9P9"/>
<evidence type="ECO:0000313" key="3">
    <source>
        <dbReference type="Proteomes" id="UP001233172"/>
    </source>
</evidence>
<dbReference type="Proteomes" id="UP001233172">
    <property type="component" value="Unassembled WGS sequence"/>
</dbReference>
<feature type="non-terminal residue" evidence="2">
    <location>
        <position position="1"/>
    </location>
</feature>
<evidence type="ECO:0000256" key="1">
    <source>
        <dbReference type="SAM" id="SignalP"/>
    </source>
</evidence>
<reference evidence="2" key="2">
    <citation type="submission" date="2023-04" db="EMBL/GenBank/DDBJ databases">
        <authorList>
            <person name="Bu L."/>
            <person name="Lu L."/>
            <person name="Laidemitt M.R."/>
            <person name="Zhang S.M."/>
            <person name="Mutuku M."/>
            <person name="Mkoji G."/>
            <person name="Steinauer M."/>
            <person name="Loker E.S."/>
        </authorList>
    </citation>
    <scope>NUCLEOTIDE SEQUENCE</scope>
    <source>
        <strain evidence="2">KasaAsao</strain>
        <tissue evidence="2">Whole Snail</tissue>
    </source>
</reference>
<dbReference type="EMBL" id="JASAOG010000114">
    <property type="protein sequence ID" value="KAK0050476.1"/>
    <property type="molecule type" value="Genomic_DNA"/>
</dbReference>
<protein>
    <submittedName>
        <fullName evidence="2">Uncharacterized protein</fullName>
    </submittedName>
</protein>
<accession>A0AAD8B9P9</accession>
<feature type="signal peptide" evidence="1">
    <location>
        <begin position="1"/>
        <end position="22"/>
    </location>
</feature>
<feature type="chain" id="PRO_5041989307" evidence="1">
    <location>
        <begin position="23"/>
        <end position="70"/>
    </location>
</feature>